<feature type="transmembrane region" description="Helical" evidence="1">
    <location>
        <begin position="50"/>
        <end position="71"/>
    </location>
</feature>
<proteinExistence type="predicted"/>
<reference evidence="2" key="1">
    <citation type="submission" date="2019-03" db="EMBL/GenBank/DDBJ databases">
        <title>Single cell metagenomics reveals metabolic interactions within the superorganism composed of flagellate Streblomastix strix and complex community of Bacteroidetes bacteria on its surface.</title>
        <authorList>
            <person name="Treitli S.C."/>
            <person name="Kolisko M."/>
            <person name="Husnik F."/>
            <person name="Keeling P."/>
            <person name="Hampl V."/>
        </authorList>
    </citation>
    <scope>NUCLEOTIDE SEQUENCE</scope>
    <source>
        <strain evidence="2">STM</strain>
    </source>
</reference>
<gene>
    <name evidence="2" type="ORF">EZS27_028009</name>
</gene>
<protein>
    <submittedName>
        <fullName evidence="2">Uncharacterized protein</fullName>
    </submittedName>
</protein>
<evidence type="ECO:0000256" key="1">
    <source>
        <dbReference type="SAM" id="Phobius"/>
    </source>
</evidence>
<dbReference type="AlphaFoldDB" id="A0A5J4QN44"/>
<keyword evidence="1" id="KW-0472">Membrane</keyword>
<keyword evidence="1" id="KW-1133">Transmembrane helix</keyword>
<comment type="caution">
    <text evidence="2">The sequence shown here is derived from an EMBL/GenBank/DDBJ whole genome shotgun (WGS) entry which is preliminary data.</text>
</comment>
<dbReference type="EMBL" id="SNRY01003043">
    <property type="protein sequence ID" value="KAA6322448.1"/>
    <property type="molecule type" value="Genomic_DNA"/>
</dbReference>
<organism evidence="2">
    <name type="scientific">termite gut metagenome</name>
    <dbReference type="NCBI Taxonomy" id="433724"/>
    <lineage>
        <taxon>unclassified sequences</taxon>
        <taxon>metagenomes</taxon>
        <taxon>organismal metagenomes</taxon>
    </lineage>
</organism>
<feature type="transmembrane region" description="Helical" evidence="1">
    <location>
        <begin position="110"/>
        <end position="139"/>
    </location>
</feature>
<accession>A0A5J4QN44</accession>
<keyword evidence="1" id="KW-0812">Transmembrane</keyword>
<sequence length="158" mass="17719">MNCYEHSIQPAVAQCPDCGKGLCTECASAYSLPICNRCNKKRINAEKGGIIKELLLTYGVGILLGVLFARWTNAGHSYPIIYTIISYVIPIYIFSGIIPGWKTLTRITPAVFLFLPLIGWVLYFVIKFCLSICLGLIMLPIRTVRNIHRLITLQKIKV</sequence>
<evidence type="ECO:0000313" key="2">
    <source>
        <dbReference type="EMBL" id="KAA6322448.1"/>
    </source>
</evidence>
<feature type="transmembrane region" description="Helical" evidence="1">
    <location>
        <begin position="77"/>
        <end position="98"/>
    </location>
</feature>
<name>A0A5J4QN44_9ZZZZ</name>